<dbReference type="Pfam" id="PF13472">
    <property type="entry name" value="Lipase_GDSL_2"/>
    <property type="match status" value="1"/>
</dbReference>
<organism evidence="2 3">
    <name type="scientific">Metschnikowia bicuspidata</name>
    <dbReference type="NCBI Taxonomy" id="27322"/>
    <lineage>
        <taxon>Eukaryota</taxon>
        <taxon>Fungi</taxon>
        <taxon>Dikarya</taxon>
        <taxon>Ascomycota</taxon>
        <taxon>Saccharomycotina</taxon>
        <taxon>Pichiomycetes</taxon>
        <taxon>Metschnikowiaceae</taxon>
        <taxon>Metschnikowia</taxon>
    </lineage>
</organism>
<keyword evidence="3" id="KW-1185">Reference proteome</keyword>
<dbReference type="AlphaFoldDB" id="A0A4P9ZDC7"/>
<dbReference type="InterPro" id="IPR045136">
    <property type="entry name" value="Iah1-like"/>
</dbReference>
<accession>A0A4P9ZDC7</accession>
<dbReference type="GO" id="GO:0016787">
    <property type="term" value="F:hydrolase activity"/>
    <property type="evidence" value="ECO:0007669"/>
    <property type="project" value="UniProtKB-KW"/>
</dbReference>
<dbReference type="Proteomes" id="UP000268321">
    <property type="component" value="Unassembled WGS sequence"/>
</dbReference>
<dbReference type="CDD" id="cd01838">
    <property type="entry name" value="Isoamyl_acetate_hydrolase_like"/>
    <property type="match status" value="1"/>
</dbReference>
<evidence type="ECO:0000313" key="3">
    <source>
        <dbReference type="Proteomes" id="UP000268321"/>
    </source>
</evidence>
<dbReference type="SUPFAM" id="SSF52266">
    <property type="entry name" value="SGNH hydrolase"/>
    <property type="match status" value="1"/>
</dbReference>
<dbReference type="Gene3D" id="3.40.50.1110">
    <property type="entry name" value="SGNH hydrolase"/>
    <property type="match status" value="1"/>
</dbReference>
<reference evidence="3" key="1">
    <citation type="journal article" date="2018" name="Nat. Microbiol.">
        <title>Leveraging single-cell genomics to expand the fungal tree of life.</title>
        <authorList>
            <person name="Ahrendt S.R."/>
            <person name="Quandt C.A."/>
            <person name="Ciobanu D."/>
            <person name="Clum A."/>
            <person name="Salamov A."/>
            <person name="Andreopoulos B."/>
            <person name="Cheng J.F."/>
            <person name="Woyke T."/>
            <person name="Pelin A."/>
            <person name="Henrissat B."/>
            <person name="Reynolds N.K."/>
            <person name="Benny G.L."/>
            <person name="Smith M.E."/>
            <person name="James T.Y."/>
            <person name="Grigoriev I.V."/>
        </authorList>
    </citation>
    <scope>NUCLEOTIDE SEQUENCE [LARGE SCALE GENOMIC DNA]</scope>
    <source>
        <strain evidence="3">Baker2002</strain>
    </source>
</reference>
<proteinExistence type="predicted"/>
<dbReference type="InterPro" id="IPR036514">
    <property type="entry name" value="SGNH_hydro_sf"/>
</dbReference>
<dbReference type="PANTHER" id="PTHR14209">
    <property type="entry name" value="ISOAMYL ACETATE-HYDROLYZING ESTERASE 1"/>
    <property type="match status" value="1"/>
</dbReference>
<gene>
    <name evidence="2" type="ORF">METBISCDRAFT_15067</name>
</gene>
<name>A0A4P9ZDC7_9ASCO</name>
<sequence length="258" mass="28769">MYSVPKFILFGDSITQHANDQVGFAFAPALQSRYARKLDVVTRGFSGYNTNHAAVVFPEVLRAEHANTGIIKLVLIFLGTNDAAFTFQGVPVEVYRANLLEMVRLALSYNIRVIVVGPTLHGRAEHHKATALQNSDPNFSDIVSTRKYADAAALVAAEHRVPFIDLWTAFQRHGGWSTDELLQGNVPVGDLLPDGVHFSPAAYNIFYDEMVATIGQNYPELEPSAMPFYFPELDKMDFSNLEQSVLAYMGEHWDKQSE</sequence>
<dbReference type="OrthoDB" id="671439at2759"/>
<feature type="domain" description="SGNH hydrolase-type esterase" evidence="1">
    <location>
        <begin position="9"/>
        <end position="204"/>
    </location>
</feature>
<protein>
    <submittedName>
        <fullName evidence="2">SGNH hydrolase</fullName>
    </submittedName>
</protein>
<dbReference type="PANTHER" id="PTHR14209:SF19">
    <property type="entry name" value="ISOAMYL ACETATE-HYDROLYZING ESTERASE 1 HOMOLOG"/>
    <property type="match status" value="1"/>
</dbReference>
<keyword evidence="2" id="KW-0378">Hydrolase</keyword>
<dbReference type="EMBL" id="ML004449">
    <property type="protein sequence ID" value="RKP30947.1"/>
    <property type="molecule type" value="Genomic_DNA"/>
</dbReference>
<evidence type="ECO:0000313" key="2">
    <source>
        <dbReference type="EMBL" id="RKP30947.1"/>
    </source>
</evidence>
<evidence type="ECO:0000259" key="1">
    <source>
        <dbReference type="Pfam" id="PF13472"/>
    </source>
</evidence>
<dbReference type="InterPro" id="IPR013830">
    <property type="entry name" value="SGNH_hydro"/>
</dbReference>